<feature type="domain" description="Integral membrane bound transporter" evidence="8">
    <location>
        <begin position="333"/>
        <end position="457"/>
    </location>
</feature>
<dbReference type="EMBL" id="FOGI01000016">
    <property type="protein sequence ID" value="SES46675.1"/>
    <property type="molecule type" value="Genomic_DNA"/>
</dbReference>
<dbReference type="InterPro" id="IPR049453">
    <property type="entry name" value="Memb_transporter_dom"/>
</dbReference>
<evidence type="ECO:0000256" key="4">
    <source>
        <dbReference type="ARBA" id="ARBA00022989"/>
    </source>
</evidence>
<feature type="transmembrane region" description="Helical" evidence="7">
    <location>
        <begin position="73"/>
        <end position="97"/>
    </location>
</feature>
<dbReference type="AlphaFoldDB" id="A0A1H9XKH8"/>
<accession>A0A1H9XKH8</accession>
<dbReference type="GO" id="GO:0005886">
    <property type="term" value="C:plasma membrane"/>
    <property type="evidence" value="ECO:0007669"/>
    <property type="project" value="UniProtKB-SubCell"/>
</dbReference>
<dbReference type="Pfam" id="PF13515">
    <property type="entry name" value="FUSC_2"/>
    <property type="match status" value="1"/>
</dbReference>
<name>A0A1H9XKH8_9PSEU</name>
<feature type="transmembrane region" description="Helical" evidence="7">
    <location>
        <begin position="377"/>
        <end position="408"/>
    </location>
</feature>
<keyword evidence="5 7" id="KW-0472">Membrane</keyword>
<evidence type="ECO:0000259" key="8">
    <source>
        <dbReference type="Pfam" id="PF13515"/>
    </source>
</evidence>
<evidence type="ECO:0000313" key="9">
    <source>
        <dbReference type="EMBL" id="SES46675.1"/>
    </source>
</evidence>
<evidence type="ECO:0000256" key="5">
    <source>
        <dbReference type="ARBA" id="ARBA00023136"/>
    </source>
</evidence>
<comment type="similarity">
    <text evidence="6">Belongs to the YccS/YhfK family.</text>
</comment>
<proteinExistence type="inferred from homology"/>
<feature type="transmembrane region" description="Helical" evidence="7">
    <location>
        <begin position="137"/>
        <end position="157"/>
    </location>
</feature>
<dbReference type="PANTHER" id="PTHR30509">
    <property type="entry name" value="P-HYDROXYBENZOIC ACID EFFLUX PUMP SUBUNIT-RELATED"/>
    <property type="match status" value="1"/>
</dbReference>
<feature type="transmembrane region" description="Helical" evidence="7">
    <location>
        <begin position="321"/>
        <end position="341"/>
    </location>
</feature>
<dbReference type="Proteomes" id="UP000199051">
    <property type="component" value="Unassembled WGS sequence"/>
</dbReference>
<dbReference type="PANTHER" id="PTHR30509:SF9">
    <property type="entry name" value="MULTIDRUG RESISTANCE PROTEIN MDTO"/>
    <property type="match status" value="1"/>
</dbReference>
<evidence type="ECO:0000256" key="1">
    <source>
        <dbReference type="ARBA" id="ARBA00004651"/>
    </source>
</evidence>
<evidence type="ECO:0000256" key="6">
    <source>
        <dbReference type="ARBA" id="ARBA00043993"/>
    </source>
</evidence>
<reference evidence="10" key="1">
    <citation type="submission" date="2016-10" db="EMBL/GenBank/DDBJ databases">
        <authorList>
            <person name="Varghese N."/>
            <person name="Submissions S."/>
        </authorList>
    </citation>
    <scope>NUCLEOTIDE SEQUENCE [LARGE SCALE GENOMIC DNA]</scope>
    <source>
        <strain evidence="10">DSM 44260</strain>
    </source>
</reference>
<dbReference type="STRING" id="155974.SAMN04487818_11685"/>
<feature type="transmembrane region" description="Helical" evidence="7">
    <location>
        <begin position="103"/>
        <end position="125"/>
    </location>
</feature>
<feature type="transmembrane region" description="Helical" evidence="7">
    <location>
        <begin position="43"/>
        <end position="61"/>
    </location>
</feature>
<organism evidence="9 10">
    <name type="scientific">Actinokineospora terrae</name>
    <dbReference type="NCBI Taxonomy" id="155974"/>
    <lineage>
        <taxon>Bacteria</taxon>
        <taxon>Bacillati</taxon>
        <taxon>Actinomycetota</taxon>
        <taxon>Actinomycetes</taxon>
        <taxon>Pseudonocardiales</taxon>
        <taxon>Pseudonocardiaceae</taxon>
        <taxon>Actinokineospora</taxon>
    </lineage>
</organism>
<feature type="transmembrane region" description="Helical" evidence="7">
    <location>
        <begin position="444"/>
        <end position="462"/>
    </location>
</feature>
<evidence type="ECO:0000256" key="3">
    <source>
        <dbReference type="ARBA" id="ARBA00022692"/>
    </source>
</evidence>
<keyword evidence="2" id="KW-1003">Cell membrane</keyword>
<evidence type="ECO:0000256" key="7">
    <source>
        <dbReference type="SAM" id="Phobius"/>
    </source>
</evidence>
<evidence type="ECO:0000256" key="2">
    <source>
        <dbReference type="ARBA" id="ARBA00022475"/>
    </source>
</evidence>
<protein>
    <submittedName>
        <fullName evidence="9">Uncharacterized membrane protein YccC</fullName>
    </submittedName>
</protein>
<keyword evidence="4 7" id="KW-1133">Transmembrane helix</keyword>
<keyword evidence="10" id="KW-1185">Reference proteome</keyword>
<comment type="subcellular location">
    <subcellularLocation>
        <location evidence="1">Cell membrane</location>
        <topology evidence="1">Multi-pass membrane protein</topology>
    </subcellularLocation>
</comment>
<evidence type="ECO:0000313" key="10">
    <source>
        <dbReference type="Proteomes" id="UP000199051"/>
    </source>
</evidence>
<gene>
    <name evidence="9" type="ORF">SAMN04487818_11685</name>
</gene>
<keyword evidence="3 7" id="KW-0812">Transmembrane</keyword>
<sequence length="624" mass="66137">MAAPHWLRGLLSQKPAPVPWKRGLRAAASIAGPVAVGLAAGRIDLGVLVSLGALCVVFADIDGPYPYRFQRTGWAAFAGVVGYLVGAHLASSAVWVLVLVAGVSALVSAIGSTASMAGLQLLVFAVLGTGQIAEPWLAVRCFGLGAAFALVLSLAAWPVRGAAHERAAVAAVYDQIAVMLAASGTSAARQARRDLTDTLNTAYDALFNVRSHLAGRDRSYRRLFVLLTETTPVIEAAVALVNAKKQAPPEYATYLLDAAYRIRVREPLAEPPSPPDEGRAVAQLHAGLRAVAEFRRGDHDTDRRQEGERLDLRVLLGRRTWLVVLRLMLCVGLAVAVGRLLELEHAYWVTLTVAIVLKPDFGSVFGRAVLRGIGTAIGVLLGAGVLALAPPSWVLVGLMAVAAAALPIGQVRNYGMFSTFVTPLVLVQLDIAQAGQWSLVGARLLDTAIGCAIVLVVGYLLWPGARRPRVGEDLAATLDTIADYLEHALSGRTDEKSTLRRQAYRALSDLRTAFQQSIVEPSAAGRQAAAWWPVIIGLERLTDAVTGVAVAIDRGADPVADADTKAVAAAVREAGKAVRGERAPKRAALPDDDRLDRVVGELTSVNATLRGPVLARGRRTRVPE</sequence>